<dbReference type="InterPro" id="IPR050740">
    <property type="entry name" value="Aldehyde_DH_Superfamily"/>
</dbReference>
<dbReference type="CDD" id="cd07129">
    <property type="entry name" value="ALDH_KGSADH"/>
    <property type="match status" value="1"/>
</dbReference>
<sequence>MTEDQKMTTDQELDAAVQIAKTAFEAAAEVAPADRAQWLIAVADELDAHAEELVPLAMAQTNLPEPRLRGELARTTFQLRLLAGEIRTGEQLDARIDHADPDWGMGPRPDLRRVNVPLGVVAVFGASNFPFAFSVLGGDTAAALAAGCAVVHKVHEAHAELGTRTATVAARALERAGAPAGLIVAVTGRRAGERLVEHPLVRAVGFTGSTRVGRMLFDRASSRPEPIPFYGELGSVNPVFVTETAWRERGPKILRDYLGSVTLGMGQFCTKPGLLFVPRLDAEATTVLAEAAGAASPMLSESIASSFHAGLAAAREDGELTELLSGGGSELAPEPTVLATTAAHVRGAPDILRTEIFGPASVIVEYESEAELLALVELLEGQLTATIHDAEGEYHPELLAALQAKSGRLIHNGWPTGVSVTHAQQHGGPYPATTAPTTTSVGTAAISRFLRPVAYQDFPEGSLPAALRTDNPWSITRRVNGERQLAGR</sequence>
<accession>A0A4R2Q9G3</accession>
<keyword evidence="1" id="KW-0560">Oxidoreductase</keyword>
<evidence type="ECO:0000259" key="2">
    <source>
        <dbReference type="Pfam" id="PF00171"/>
    </source>
</evidence>
<dbReference type="AlphaFoldDB" id="A0A4R2Q9G3"/>
<dbReference type="InterPro" id="IPR015590">
    <property type="entry name" value="Aldehyde_DH_dom"/>
</dbReference>
<dbReference type="InterPro" id="IPR016162">
    <property type="entry name" value="Ald_DH_N"/>
</dbReference>
<dbReference type="Gene3D" id="3.40.309.10">
    <property type="entry name" value="Aldehyde Dehydrogenase, Chain A, domain 2"/>
    <property type="match status" value="1"/>
</dbReference>
<dbReference type="InterPro" id="IPR016163">
    <property type="entry name" value="Ald_DH_C"/>
</dbReference>
<dbReference type="InterPro" id="IPR016161">
    <property type="entry name" value="Ald_DH/histidinol_DH"/>
</dbReference>
<dbReference type="PANTHER" id="PTHR43353:SF3">
    <property type="entry name" value="ALDEHYDE DEHYDROGENASE-RELATED"/>
    <property type="match status" value="1"/>
</dbReference>
<dbReference type="Proteomes" id="UP000294911">
    <property type="component" value="Unassembled WGS sequence"/>
</dbReference>
<reference evidence="3 4" key="1">
    <citation type="submission" date="2019-03" db="EMBL/GenBank/DDBJ databases">
        <title>Genomic Encyclopedia of Type Strains, Phase IV (KMG-IV): sequencing the most valuable type-strain genomes for metagenomic binning, comparative biology and taxonomic classification.</title>
        <authorList>
            <person name="Goeker M."/>
        </authorList>
    </citation>
    <scope>NUCLEOTIDE SEQUENCE [LARGE SCALE GENOMIC DNA]</scope>
    <source>
        <strain evidence="3 4">DSM 45765</strain>
    </source>
</reference>
<name>A0A4R2Q9G3_9PSEU</name>
<comment type="caution">
    <text evidence="3">The sequence shown here is derived from an EMBL/GenBank/DDBJ whole genome shotgun (WGS) entry which is preliminary data.</text>
</comment>
<dbReference type="SUPFAM" id="SSF53720">
    <property type="entry name" value="ALDH-like"/>
    <property type="match status" value="1"/>
</dbReference>
<dbReference type="EMBL" id="SLXQ01000022">
    <property type="protein sequence ID" value="TCP43441.1"/>
    <property type="molecule type" value="Genomic_DNA"/>
</dbReference>
<evidence type="ECO:0000256" key="1">
    <source>
        <dbReference type="ARBA" id="ARBA00023002"/>
    </source>
</evidence>
<gene>
    <name evidence="3" type="ORF">EV191_12255</name>
</gene>
<evidence type="ECO:0000313" key="4">
    <source>
        <dbReference type="Proteomes" id="UP000294911"/>
    </source>
</evidence>
<proteinExistence type="predicted"/>
<protein>
    <submittedName>
        <fullName evidence="3">NADP-dependent aldehyde dehydrogenase</fullName>
    </submittedName>
</protein>
<feature type="domain" description="Aldehyde dehydrogenase" evidence="2">
    <location>
        <begin position="8"/>
        <end position="428"/>
    </location>
</feature>
<dbReference type="Gene3D" id="3.40.605.10">
    <property type="entry name" value="Aldehyde Dehydrogenase, Chain A, domain 1"/>
    <property type="match status" value="1"/>
</dbReference>
<dbReference type="PANTHER" id="PTHR43353">
    <property type="entry name" value="SUCCINATE-SEMIALDEHYDE DEHYDROGENASE, MITOCHONDRIAL"/>
    <property type="match status" value="1"/>
</dbReference>
<dbReference type="RefSeq" id="WP_207894784.1">
    <property type="nucleotide sequence ID" value="NZ_SLXQ01000022.1"/>
</dbReference>
<dbReference type="InterPro" id="IPR044151">
    <property type="entry name" value="ALDH_KGSADH"/>
</dbReference>
<dbReference type="GO" id="GO:0016620">
    <property type="term" value="F:oxidoreductase activity, acting on the aldehyde or oxo group of donors, NAD or NADP as acceptor"/>
    <property type="evidence" value="ECO:0007669"/>
    <property type="project" value="InterPro"/>
</dbReference>
<organism evidence="3 4">
    <name type="scientific">Tamaricihabitans halophyticus</name>
    <dbReference type="NCBI Taxonomy" id="1262583"/>
    <lineage>
        <taxon>Bacteria</taxon>
        <taxon>Bacillati</taxon>
        <taxon>Actinomycetota</taxon>
        <taxon>Actinomycetes</taxon>
        <taxon>Pseudonocardiales</taxon>
        <taxon>Pseudonocardiaceae</taxon>
        <taxon>Tamaricihabitans</taxon>
    </lineage>
</organism>
<keyword evidence="4" id="KW-1185">Reference proteome</keyword>
<evidence type="ECO:0000313" key="3">
    <source>
        <dbReference type="EMBL" id="TCP43441.1"/>
    </source>
</evidence>
<dbReference type="Pfam" id="PF00171">
    <property type="entry name" value="Aldedh"/>
    <property type="match status" value="1"/>
</dbReference>